<proteinExistence type="predicted"/>
<evidence type="ECO:0000256" key="1">
    <source>
        <dbReference type="SAM" id="MobiDB-lite"/>
    </source>
</evidence>
<feature type="compositionally biased region" description="Basic residues" evidence="1">
    <location>
        <begin position="54"/>
        <end position="64"/>
    </location>
</feature>
<dbReference type="EMBL" id="JBANMG010000009">
    <property type="protein sequence ID" value="KAK6949385.1"/>
    <property type="molecule type" value="Genomic_DNA"/>
</dbReference>
<gene>
    <name evidence="2" type="ORF">Daesc_009460</name>
</gene>
<accession>A0AAX6M9Q8</accession>
<keyword evidence="3" id="KW-1185">Reference proteome</keyword>
<reference evidence="2 3" key="1">
    <citation type="journal article" date="2024" name="Front Chem Biol">
        <title>Unveiling the potential of Daldinia eschscholtzii MFLUCC 19-0629 through bioactivity and bioinformatics studies for enhanced sustainable agriculture production.</title>
        <authorList>
            <person name="Brooks S."/>
            <person name="Weaver J.A."/>
            <person name="Klomchit A."/>
            <person name="Alharthi S.A."/>
            <person name="Onlamun T."/>
            <person name="Nurani R."/>
            <person name="Vong T.K."/>
            <person name="Alberti F."/>
            <person name="Greco C."/>
        </authorList>
    </citation>
    <scope>NUCLEOTIDE SEQUENCE [LARGE SCALE GENOMIC DNA]</scope>
    <source>
        <strain evidence="2">MFLUCC 19-0629</strain>
    </source>
</reference>
<organism evidence="2 3">
    <name type="scientific">Daldinia eschscholtzii</name>
    <dbReference type="NCBI Taxonomy" id="292717"/>
    <lineage>
        <taxon>Eukaryota</taxon>
        <taxon>Fungi</taxon>
        <taxon>Dikarya</taxon>
        <taxon>Ascomycota</taxon>
        <taxon>Pezizomycotina</taxon>
        <taxon>Sordariomycetes</taxon>
        <taxon>Xylariomycetidae</taxon>
        <taxon>Xylariales</taxon>
        <taxon>Hypoxylaceae</taxon>
        <taxon>Daldinia</taxon>
    </lineage>
</organism>
<dbReference type="AlphaFoldDB" id="A0AAX6M9Q8"/>
<evidence type="ECO:0000313" key="2">
    <source>
        <dbReference type="EMBL" id="KAK6949385.1"/>
    </source>
</evidence>
<sequence>MQLKRKRSESELSSSSSAFGSPSRPEQLTMMDMDSVANVSPIRQTSRSSTPSHLHSRTLKRFRNSRPSDEEIHERTLNMLYTAQKQHLAHQQISPFANLTIQPQPHPAQMPSQGAQASLHNFWKLPNAAPASSTSTPPTVDHLVYDSPTNCDDCGETLYEGVSEDSMDVDGFCSEVDTSCGGCGKHVCSHCSITNLGEQRKCLICAGRKVWVGGLGWTGVSGIKVC</sequence>
<comment type="caution">
    <text evidence="2">The sequence shown here is derived from an EMBL/GenBank/DDBJ whole genome shotgun (WGS) entry which is preliminary data.</text>
</comment>
<name>A0AAX6M9Q8_9PEZI</name>
<protein>
    <submittedName>
        <fullName evidence="2">Uncharacterized protein</fullName>
    </submittedName>
</protein>
<evidence type="ECO:0000313" key="3">
    <source>
        <dbReference type="Proteomes" id="UP001369815"/>
    </source>
</evidence>
<feature type="region of interest" description="Disordered" evidence="1">
    <location>
        <begin position="1"/>
        <end position="71"/>
    </location>
</feature>
<dbReference type="Proteomes" id="UP001369815">
    <property type="component" value="Unassembled WGS sequence"/>
</dbReference>
<feature type="compositionally biased region" description="Polar residues" evidence="1">
    <location>
        <begin position="37"/>
        <end position="53"/>
    </location>
</feature>